<dbReference type="PATRIC" id="fig|1938.3.peg.8588"/>
<proteinExistence type="predicted"/>
<dbReference type="AlphaFoldDB" id="A0A0J7ZFP9"/>
<feature type="region of interest" description="Disordered" evidence="1">
    <location>
        <begin position="1"/>
        <end position="24"/>
    </location>
</feature>
<comment type="caution">
    <text evidence="2">The sequence shown here is derived from an EMBL/GenBank/DDBJ whole genome shotgun (WGS) entry which is preliminary data.</text>
</comment>
<protein>
    <submittedName>
        <fullName evidence="2">Uncharacterized protein</fullName>
    </submittedName>
</protein>
<reference evidence="2 3" key="1">
    <citation type="submission" date="2015-06" db="EMBL/GenBank/DDBJ databases">
        <authorList>
            <person name="Ju K.-S."/>
            <person name="Doroghazi J.R."/>
            <person name="Metcalf W.W."/>
        </authorList>
    </citation>
    <scope>NUCLEOTIDE SEQUENCE [LARGE SCALE GENOMIC DNA]</scope>
    <source>
        <strain evidence="2 3">NRRL 3414</strain>
    </source>
</reference>
<evidence type="ECO:0000256" key="1">
    <source>
        <dbReference type="SAM" id="MobiDB-lite"/>
    </source>
</evidence>
<dbReference type="OrthoDB" id="9961490at2"/>
<sequence length="61" mass="6818">MTSPTRPENDTQKPRGRPRTDGAFIHDPAIDFAARYTLTQRLDMHVTTPAPAAQQLKETTP</sequence>
<dbReference type="EMBL" id="LFNT01000014">
    <property type="protein sequence ID" value="KMS74227.1"/>
    <property type="molecule type" value="Genomic_DNA"/>
</dbReference>
<organism evidence="2 3">
    <name type="scientific">Streptomyces viridochromogenes</name>
    <dbReference type="NCBI Taxonomy" id="1938"/>
    <lineage>
        <taxon>Bacteria</taxon>
        <taxon>Bacillati</taxon>
        <taxon>Actinomycetota</taxon>
        <taxon>Actinomycetes</taxon>
        <taxon>Kitasatosporales</taxon>
        <taxon>Streptomycetaceae</taxon>
        <taxon>Streptomyces</taxon>
    </lineage>
</organism>
<dbReference type="Proteomes" id="UP000037432">
    <property type="component" value="Unassembled WGS sequence"/>
</dbReference>
<evidence type="ECO:0000313" key="2">
    <source>
        <dbReference type="EMBL" id="KMS74227.1"/>
    </source>
</evidence>
<gene>
    <name evidence="2" type="ORF">ACM01_15025</name>
</gene>
<name>A0A0J7ZFP9_STRVR</name>
<accession>A0A0J7ZFP9</accession>
<evidence type="ECO:0000313" key="3">
    <source>
        <dbReference type="Proteomes" id="UP000037432"/>
    </source>
</evidence>
<dbReference type="RefSeq" id="WP_048581703.1">
    <property type="nucleotide sequence ID" value="NZ_LFNT01000014.1"/>
</dbReference>